<protein>
    <submittedName>
        <fullName evidence="2">Protein N-acetyltransferase, RimJ/RimL family</fullName>
    </submittedName>
</protein>
<evidence type="ECO:0000259" key="1">
    <source>
        <dbReference type="PROSITE" id="PS51186"/>
    </source>
</evidence>
<name>A0A1H7KKN3_9GAMM</name>
<dbReference type="InterPro" id="IPR000182">
    <property type="entry name" value="GNAT_dom"/>
</dbReference>
<dbReference type="InterPro" id="IPR051531">
    <property type="entry name" value="N-acetyltransferase"/>
</dbReference>
<dbReference type="SUPFAM" id="SSF55729">
    <property type="entry name" value="Acyl-CoA N-acyltransferases (Nat)"/>
    <property type="match status" value="1"/>
</dbReference>
<sequence length="194" mass="22330">MKVNLDAQQLAPTLKADNIYLRPATMADYSAIKAFRQNPENCRYIRPPESDSDVLKVVQQLSAPWQFTLGHWNGLVICLQADDSVVGEIVFRIEDWQNQRAELGYRLSETVTGQGICTKAAHLLIHYLFNELGFFKIVAKCDPRNIASYRVMEKLGFVREAFFKQHYLNGTQWTDQVDYGLLRANWQNKQTLLS</sequence>
<dbReference type="AlphaFoldDB" id="A0A1H7KKN3"/>
<reference evidence="3" key="1">
    <citation type="submission" date="2016-10" db="EMBL/GenBank/DDBJ databases">
        <authorList>
            <person name="Varghese N."/>
            <person name="Submissions S."/>
        </authorList>
    </citation>
    <scope>NUCLEOTIDE SEQUENCE [LARGE SCALE GENOMIC DNA]</scope>
    <source>
        <strain evidence="3">CGMCC 1.9127</strain>
    </source>
</reference>
<evidence type="ECO:0000313" key="3">
    <source>
        <dbReference type="Proteomes" id="UP000199297"/>
    </source>
</evidence>
<dbReference type="PROSITE" id="PS51186">
    <property type="entry name" value="GNAT"/>
    <property type="match status" value="1"/>
</dbReference>
<accession>A0A1H7KKN3</accession>
<feature type="domain" description="N-acetyltransferase" evidence="1">
    <location>
        <begin position="19"/>
        <end position="178"/>
    </location>
</feature>
<dbReference type="RefSeq" id="WP_158088326.1">
    <property type="nucleotide sequence ID" value="NZ_FOBI01000003.1"/>
</dbReference>
<gene>
    <name evidence="2" type="ORF">SAMN05216262_103170</name>
</gene>
<dbReference type="PANTHER" id="PTHR43792">
    <property type="entry name" value="GNAT FAMILY, PUTATIVE (AFU_ORTHOLOGUE AFUA_3G00765)-RELATED-RELATED"/>
    <property type="match status" value="1"/>
</dbReference>
<dbReference type="Gene3D" id="3.40.630.30">
    <property type="match status" value="1"/>
</dbReference>
<dbReference type="Proteomes" id="UP000199297">
    <property type="component" value="Unassembled WGS sequence"/>
</dbReference>
<keyword evidence="3" id="KW-1185">Reference proteome</keyword>
<keyword evidence="2" id="KW-0808">Transferase</keyword>
<dbReference type="Pfam" id="PF13302">
    <property type="entry name" value="Acetyltransf_3"/>
    <property type="match status" value="1"/>
</dbReference>
<dbReference type="STRING" id="641665.GCA_002104455_02623"/>
<proteinExistence type="predicted"/>
<organism evidence="2 3">
    <name type="scientific">Colwellia chukchiensis</name>
    <dbReference type="NCBI Taxonomy" id="641665"/>
    <lineage>
        <taxon>Bacteria</taxon>
        <taxon>Pseudomonadati</taxon>
        <taxon>Pseudomonadota</taxon>
        <taxon>Gammaproteobacteria</taxon>
        <taxon>Alteromonadales</taxon>
        <taxon>Colwelliaceae</taxon>
        <taxon>Colwellia</taxon>
    </lineage>
</organism>
<dbReference type="EMBL" id="FOBI01000003">
    <property type="protein sequence ID" value="SEK87066.1"/>
    <property type="molecule type" value="Genomic_DNA"/>
</dbReference>
<dbReference type="OrthoDB" id="7852312at2"/>
<dbReference type="GO" id="GO:0016747">
    <property type="term" value="F:acyltransferase activity, transferring groups other than amino-acyl groups"/>
    <property type="evidence" value="ECO:0007669"/>
    <property type="project" value="InterPro"/>
</dbReference>
<dbReference type="InterPro" id="IPR016181">
    <property type="entry name" value="Acyl_CoA_acyltransferase"/>
</dbReference>
<evidence type="ECO:0000313" key="2">
    <source>
        <dbReference type="EMBL" id="SEK87066.1"/>
    </source>
</evidence>